<evidence type="ECO:0000256" key="1">
    <source>
        <dbReference type="SAM" id="Phobius"/>
    </source>
</evidence>
<dbReference type="HOGENOM" id="CLU_3341754_0_0_14"/>
<evidence type="ECO:0000313" key="3">
    <source>
        <dbReference type="Proteomes" id="UP000019450"/>
    </source>
</evidence>
<keyword evidence="1" id="KW-0472">Membrane</keyword>
<dbReference type="Proteomes" id="UP000019450">
    <property type="component" value="Chromosome"/>
</dbReference>
<protein>
    <submittedName>
        <fullName evidence="2">Uncharacterized protein</fullName>
    </submittedName>
</protein>
<keyword evidence="1" id="KW-1133">Transmembrane helix</keyword>
<keyword evidence="1" id="KW-0812">Transmembrane</keyword>
<keyword evidence="3" id="KW-1185">Reference proteome</keyword>
<dbReference type="EMBL" id="CP006932">
    <property type="protein sequence ID" value="AHK22641.1"/>
    <property type="molecule type" value="Genomic_DNA"/>
</dbReference>
<accession>W8GNN4</accession>
<organism evidence="2 3">
    <name type="scientific">Candidatus Hepatoplasma crinochetorum Av</name>
    <dbReference type="NCBI Taxonomy" id="1427984"/>
    <lineage>
        <taxon>Bacteria</taxon>
        <taxon>Bacillati</taxon>
        <taxon>Mycoplasmatota</taxon>
        <taxon>Mollicutes</taxon>
        <taxon>Candidatus Hepatoplasmataceae</taxon>
        <taxon>Candidatus Hepatoplasma</taxon>
    </lineage>
</organism>
<reference evidence="2 3" key="1">
    <citation type="journal article" date="2014" name="Genome Biol. Evol.">
        <title>Phylogenomics of "Candidatus Hepatoplasma crinochetorum," a Lineage of Mollicutes Associated with Noninsect Arthropods.</title>
        <authorList>
            <person name="Leclercq S."/>
            <person name="Dittmer J."/>
            <person name="Bouchon D."/>
            <person name="Cordaux R."/>
        </authorList>
    </citation>
    <scope>NUCLEOTIDE SEQUENCE [LARGE SCALE GENOMIC DNA]</scope>
    <source>
        <strain evidence="2 3">Av</strain>
    </source>
</reference>
<gene>
    <name evidence="2" type="ORF">X271_00541</name>
</gene>
<name>W8GNN4_9MOLU</name>
<evidence type="ECO:0000313" key="2">
    <source>
        <dbReference type="EMBL" id="AHK22641.1"/>
    </source>
</evidence>
<dbReference type="AlphaFoldDB" id="W8GNN4"/>
<sequence>MEIFFLILGIVGFIFALSMLFYKSNKEKNSKKNKKNK</sequence>
<proteinExistence type="predicted"/>
<dbReference type="STRING" id="1427984.X271_00541"/>
<dbReference type="KEGG" id="hcr:X271_00541"/>
<feature type="transmembrane region" description="Helical" evidence="1">
    <location>
        <begin position="6"/>
        <end position="22"/>
    </location>
</feature>